<evidence type="ECO:0000313" key="2">
    <source>
        <dbReference type="Proteomes" id="UP000029413"/>
    </source>
</evidence>
<sequence length="52" mass="6173">MISTRYISRISLLRDKVESFDRYPFSLPAIRSLMQAFLKNSKRMLHKLLEGD</sequence>
<dbReference type="KEGG" id="bcen:DM39_5564"/>
<evidence type="ECO:0000313" key="1">
    <source>
        <dbReference type="EMBL" id="AIO34460.1"/>
    </source>
</evidence>
<proteinExistence type="predicted"/>
<gene>
    <name evidence="1" type="ORF">DM39_5564</name>
</gene>
<keyword evidence="2" id="KW-1185">Reference proteome</keyword>
<organism evidence="1 2">
    <name type="scientific">Burkholderia cenocepacia</name>
    <dbReference type="NCBI Taxonomy" id="95486"/>
    <lineage>
        <taxon>Bacteria</taxon>
        <taxon>Pseudomonadati</taxon>
        <taxon>Pseudomonadota</taxon>
        <taxon>Betaproteobacteria</taxon>
        <taxon>Burkholderiales</taxon>
        <taxon>Burkholderiaceae</taxon>
        <taxon>Burkholderia</taxon>
        <taxon>Burkholderia cepacia complex</taxon>
    </lineage>
</organism>
<dbReference type="EMBL" id="CP007784">
    <property type="protein sequence ID" value="AIO34460.1"/>
    <property type="molecule type" value="Genomic_DNA"/>
</dbReference>
<protein>
    <submittedName>
        <fullName evidence="1">SMC domain protein</fullName>
    </submittedName>
</protein>
<name>A0AAN0VP87_9BURK</name>
<dbReference type="AlphaFoldDB" id="A0AAN0VP87"/>
<accession>A0AAN0VP87</accession>
<reference evidence="1 2" key="1">
    <citation type="submission" date="2014-05" db="EMBL/GenBank/DDBJ databases">
        <authorList>
            <person name="Bishop-Lilly K.A."/>
            <person name="Broomall S.M."/>
            <person name="Chain P.S."/>
            <person name="Chertkov O."/>
            <person name="Coyne S.R."/>
            <person name="Daligault H.E."/>
            <person name="Davenport K.W."/>
            <person name="Erkkila T."/>
            <person name="Frey K.G."/>
            <person name="Gibbons H.S."/>
            <person name="Gu W."/>
            <person name="Jaissle J."/>
            <person name="Johnson S.L."/>
            <person name="Koroleva G.I."/>
            <person name="Ladner J.T."/>
            <person name="Lo C.-C."/>
            <person name="Minogue T.D."/>
            <person name="Munk C."/>
            <person name="Palacios G.F."/>
            <person name="Redden C.L."/>
            <person name="Rosenzweig C.N."/>
            <person name="Scholz M.B."/>
            <person name="Teshima H."/>
            <person name="Xu Y."/>
        </authorList>
    </citation>
    <scope>NUCLEOTIDE SEQUENCE [LARGE SCALE GENOMIC DNA]</scope>
    <source>
        <strain evidence="1 2">DDS 22E-1</strain>
    </source>
</reference>
<dbReference type="Proteomes" id="UP000029413">
    <property type="component" value="Chromosome 2"/>
</dbReference>